<reference evidence="1" key="1">
    <citation type="journal article" date="2023" name="Mol. Phylogenet. Evol.">
        <title>Genome-scale phylogeny and comparative genomics of the fungal order Sordariales.</title>
        <authorList>
            <person name="Hensen N."/>
            <person name="Bonometti L."/>
            <person name="Westerberg I."/>
            <person name="Brannstrom I.O."/>
            <person name="Guillou S."/>
            <person name="Cros-Aarteil S."/>
            <person name="Calhoun S."/>
            <person name="Haridas S."/>
            <person name="Kuo A."/>
            <person name="Mondo S."/>
            <person name="Pangilinan J."/>
            <person name="Riley R."/>
            <person name="LaButti K."/>
            <person name="Andreopoulos B."/>
            <person name="Lipzen A."/>
            <person name="Chen C."/>
            <person name="Yan M."/>
            <person name="Daum C."/>
            <person name="Ng V."/>
            <person name="Clum A."/>
            <person name="Steindorff A."/>
            <person name="Ohm R.A."/>
            <person name="Martin F."/>
            <person name="Silar P."/>
            <person name="Natvig D.O."/>
            <person name="Lalanne C."/>
            <person name="Gautier V."/>
            <person name="Ament-Velasquez S.L."/>
            <person name="Kruys A."/>
            <person name="Hutchinson M.I."/>
            <person name="Powell A.J."/>
            <person name="Barry K."/>
            <person name="Miller A.N."/>
            <person name="Grigoriev I.V."/>
            <person name="Debuchy R."/>
            <person name="Gladieux P."/>
            <person name="Hiltunen Thoren M."/>
            <person name="Johannesson H."/>
        </authorList>
    </citation>
    <scope>NUCLEOTIDE SEQUENCE</scope>
    <source>
        <strain evidence="1">SMH4131-1</strain>
    </source>
</reference>
<dbReference type="EMBL" id="JAUEPO010000001">
    <property type="protein sequence ID" value="KAK3337019.1"/>
    <property type="molecule type" value="Genomic_DNA"/>
</dbReference>
<keyword evidence="2" id="KW-1185">Reference proteome</keyword>
<sequence length="330" mass="35152">MPLSISRRLGVFLIIFTIVLTITTTTTTAVEAIVLPDDDNALTAAAVAQTPSWRAWRDPVPGTKALLGRLHAPVGKRDCLANGTSFCFGDTTHSCPGCGTCCVEGMYCCPSGCVCCGTGSCCAGGQVCSQGKCAASVVTVTATSTVYITTTYFVTRVATIVVQENDVSTVISTIEVTISSAAIQTDVSWVVVTAATAAAKRTAPEAKETRAPRYLQFSHVAAAVVTKVARTHTTTQHAAAPAQRQAIEEEASGETSTVTEYITRTTGTRSDFWKTVTVSTTAHVMTTVYRTVTRYVSCVCRDSLCLFCFIDAFIFPRVLSPHMLLPFRPL</sequence>
<reference evidence="1" key="2">
    <citation type="submission" date="2023-06" db="EMBL/GenBank/DDBJ databases">
        <authorList>
            <consortium name="Lawrence Berkeley National Laboratory"/>
            <person name="Haridas S."/>
            <person name="Hensen N."/>
            <person name="Bonometti L."/>
            <person name="Westerberg I."/>
            <person name="Brannstrom I.O."/>
            <person name="Guillou S."/>
            <person name="Cros-Aarteil S."/>
            <person name="Calhoun S."/>
            <person name="Kuo A."/>
            <person name="Mondo S."/>
            <person name="Pangilinan J."/>
            <person name="Riley R."/>
            <person name="Labutti K."/>
            <person name="Andreopoulos B."/>
            <person name="Lipzen A."/>
            <person name="Chen C."/>
            <person name="Yanf M."/>
            <person name="Daum C."/>
            <person name="Ng V."/>
            <person name="Clum A."/>
            <person name="Steindorff A."/>
            <person name="Ohm R."/>
            <person name="Martin F."/>
            <person name="Silar P."/>
            <person name="Natvig D."/>
            <person name="Lalanne C."/>
            <person name="Gautier V."/>
            <person name="Ament-Velasquez S.L."/>
            <person name="Kruys A."/>
            <person name="Hutchinson M.I."/>
            <person name="Powell A.J."/>
            <person name="Barry K."/>
            <person name="Miller A.N."/>
            <person name="Grigoriev I.V."/>
            <person name="Debuchy R."/>
            <person name="Gladieux P."/>
            <person name="Thoren M.H."/>
            <person name="Johannesson H."/>
        </authorList>
    </citation>
    <scope>NUCLEOTIDE SEQUENCE</scope>
    <source>
        <strain evidence="1">SMH4131-1</strain>
    </source>
</reference>
<organism evidence="1 2">
    <name type="scientific">Cercophora scortea</name>
    <dbReference type="NCBI Taxonomy" id="314031"/>
    <lineage>
        <taxon>Eukaryota</taxon>
        <taxon>Fungi</taxon>
        <taxon>Dikarya</taxon>
        <taxon>Ascomycota</taxon>
        <taxon>Pezizomycotina</taxon>
        <taxon>Sordariomycetes</taxon>
        <taxon>Sordariomycetidae</taxon>
        <taxon>Sordariales</taxon>
        <taxon>Lasiosphaeriaceae</taxon>
        <taxon>Cercophora</taxon>
    </lineage>
</organism>
<gene>
    <name evidence="1" type="ORF">B0T19DRAFT_58406</name>
</gene>
<dbReference type="Proteomes" id="UP001286456">
    <property type="component" value="Unassembled WGS sequence"/>
</dbReference>
<evidence type="ECO:0000313" key="2">
    <source>
        <dbReference type="Proteomes" id="UP001286456"/>
    </source>
</evidence>
<dbReference type="AlphaFoldDB" id="A0AAE0J532"/>
<protein>
    <submittedName>
        <fullName evidence="1">Uncharacterized protein</fullName>
    </submittedName>
</protein>
<proteinExistence type="predicted"/>
<accession>A0AAE0J532</accession>
<evidence type="ECO:0000313" key="1">
    <source>
        <dbReference type="EMBL" id="KAK3337019.1"/>
    </source>
</evidence>
<name>A0AAE0J532_9PEZI</name>
<comment type="caution">
    <text evidence="1">The sequence shown here is derived from an EMBL/GenBank/DDBJ whole genome shotgun (WGS) entry which is preliminary data.</text>
</comment>